<dbReference type="EMBL" id="DSUH01000218">
    <property type="protein sequence ID" value="HGU33034.1"/>
    <property type="molecule type" value="Genomic_DNA"/>
</dbReference>
<feature type="transmembrane region" description="Helical" evidence="1">
    <location>
        <begin position="89"/>
        <end position="110"/>
    </location>
</feature>
<evidence type="ECO:0000256" key="1">
    <source>
        <dbReference type="SAM" id="Phobius"/>
    </source>
</evidence>
<keyword evidence="1" id="KW-0812">Transmembrane</keyword>
<accession>A0A7C4RRT1</accession>
<dbReference type="AlphaFoldDB" id="A0A7C4RRT1"/>
<dbReference type="PANTHER" id="PTHR38139">
    <property type="entry name" value="GATE DOMAIN-CONTAINING PROTEIN"/>
    <property type="match status" value="1"/>
</dbReference>
<protein>
    <submittedName>
        <fullName evidence="2">Nucleoside recognition protein</fullName>
    </submittedName>
</protein>
<name>A0A7C4RRT1_9BACT</name>
<feature type="transmembrane region" description="Helical" evidence="1">
    <location>
        <begin position="153"/>
        <end position="172"/>
    </location>
</feature>
<sequence length="349" mass="38728">MKQRSKHTGRSILISIAVSALLLTITHIWIRPVGAEYLLHRLGSSLLRMIGMIAAGLFIGQWIESTGWTSRLAVITRPFFRFGRLGPHLGASFMAAFVSGVTANSLLLTYHEEGRISRRDLFIGNLMNQFPAYFLHLPSTFFMVSAMTRWAGILYFALTFLAALLRTLLLIIGHRIFASSDRHADWQHDPEIRQTDRDWKTLFKTIGQKALRRLTAVVVLVVPIYILVDMMQALKLFDTARDALAHLAVHHVVPVESLSIVVLSFVAEFTSGFAAAGALMDSGLLTVKQTVIALLLGNVIAFPIRALRHQLPNYMGIFSPGLGMQLLVTGQVFRVASIVLVGAVYAVFF</sequence>
<feature type="transmembrane region" description="Helical" evidence="1">
    <location>
        <begin position="258"/>
        <end position="279"/>
    </location>
</feature>
<feature type="transmembrane region" description="Helical" evidence="1">
    <location>
        <begin position="328"/>
        <end position="348"/>
    </location>
</feature>
<keyword evidence="1" id="KW-1133">Transmembrane helix</keyword>
<evidence type="ECO:0000313" key="2">
    <source>
        <dbReference type="EMBL" id="HGU33034.1"/>
    </source>
</evidence>
<gene>
    <name evidence="2" type="ORF">ENS29_09290</name>
</gene>
<feature type="transmembrane region" description="Helical" evidence="1">
    <location>
        <begin position="42"/>
        <end position="63"/>
    </location>
</feature>
<feature type="transmembrane region" description="Helical" evidence="1">
    <location>
        <begin position="12"/>
        <end position="30"/>
    </location>
</feature>
<keyword evidence="1" id="KW-0472">Membrane</keyword>
<proteinExistence type="predicted"/>
<comment type="caution">
    <text evidence="2">The sequence shown here is derived from an EMBL/GenBank/DDBJ whole genome shotgun (WGS) entry which is preliminary data.</text>
</comment>
<dbReference type="PANTHER" id="PTHR38139:SF1">
    <property type="entry name" value="NUCLEOSIDE TRANSPORTER_FEOB GTPASE GATE DOMAIN-CONTAINING PROTEIN"/>
    <property type="match status" value="1"/>
</dbReference>
<dbReference type="InterPro" id="IPR038880">
    <property type="entry name" value="MJ0871-like"/>
</dbReference>
<organism evidence="2">
    <name type="scientific">Desulfatirhabdium butyrativorans</name>
    <dbReference type="NCBI Taxonomy" id="340467"/>
    <lineage>
        <taxon>Bacteria</taxon>
        <taxon>Pseudomonadati</taxon>
        <taxon>Thermodesulfobacteriota</taxon>
        <taxon>Desulfobacteria</taxon>
        <taxon>Desulfobacterales</taxon>
        <taxon>Desulfatirhabdiaceae</taxon>
        <taxon>Desulfatirhabdium</taxon>
    </lineage>
</organism>
<reference evidence="2" key="1">
    <citation type="journal article" date="2020" name="mSystems">
        <title>Genome- and Community-Level Interaction Insights into Carbon Utilization and Element Cycling Functions of Hydrothermarchaeota in Hydrothermal Sediment.</title>
        <authorList>
            <person name="Zhou Z."/>
            <person name="Liu Y."/>
            <person name="Xu W."/>
            <person name="Pan J."/>
            <person name="Luo Z.H."/>
            <person name="Li M."/>
        </authorList>
    </citation>
    <scope>NUCLEOTIDE SEQUENCE [LARGE SCALE GENOMIC DNA]</scope>
    <source>
        <strain evidence="2">SpSt-477</strain>
    </source>
</reference>
<feature type="transmembrane region" description="Helical" evidence="1">
    <location>
        <begin position="210"/>
        <end position="228"/>
    </location>
</feature>
<feature type="transmembrane region" description="Helical" evidence="1">
    <location>
        <begin position="291"/>
        <end position="308"/>
    </location>
</feature>